<comment type="caution">
    <text evidence="3">The sequence shown here is derived from an EMBL/GenBank/DDBJ whole genome shotgun (WGS) entry which is preliminary data.</text>
</comment>
<keyword evidence="2" id="KW-0812">Transmembrane</keyword>
<evidence type="ECO:0000256" key="1">
    <source>
        <dbReference type="SAM" id="MobiDB-lite"/>
    </source>
</evidence>
<keyword evidence="2" id="KW-1133">Transmembrane helix</keyword>
<sequence>MRYWSIRLNKSLGGGLPVSISISIAFLGFLLHQNRVLAVAPNFSAAHIPQSFTGKSINTDPTSESYTLGRVESQFEDNYALSDIEARTRGSKTRPSYLVEESLTIECPSARSVLKKGPSPYVDTKKGIGRFKAAAIYDKRVSPEVRLGLTRVYRDGCLGCRCNQETGVIMSGDQGPLKADRDPADNRRYCASRSYADGCAYVFKCYCTARLRTEFSSTQVPGVWRTVQDIQLALENLPRTIKYDPRNQGWRAQIPTFTDTNGWGQFSLRGGLFSLDSSDRGLNVNDPLGQSHHLAENDPLGQSHHLAENDPLGQSHHLAENDPLDQNQYPSDDEPFMLFGPEDDDYYWRRGPMWRGNDFGPGGSGGPGMIGKRDFVTESTAADEVQILRDVAAARGSAKFKKGC</sequence>
<gene>
    <name evidence="3" type="ORF">TWF106_006763</name>
</gene>
<feature type="transmembrane region" description="Helical" evidence="2">
    <location>
        <begin position="12"/>
        <end position="31"/>
    </location>
</feature>
<feature type="region of interest" description="Disordered" evidence="1">
    <location>
        <begin position="284"/>
        <end position="332"/>
    </location>
</feature>
<evidence type="ECO:0000313" key="4">
    <source>
        <dbReference type="Proteomes" id="UP000472727"/>
    </source>
</evidence>
<dbReference type="EMBL" id="WIWS01000033">
    <property type="protein sequence ID" value="KAF3220437.1"/>
    <property type="molecule type" value="Genomic_DNA"/>
</dbReference>
<reference evidence="3 4" key="1">
    <citation type="submission" date="2019-06" db="EMBL/GenBank/DDBJ databases">
        <authorList>
            <person name="Palmer J.M."/>
        </authorList>
    </citation>
    <scope>NUCLEOTIDE SEQUENCE [LARGE SCALE GENOMIC DNA]</scope>
    <source>
        <strain evidence="3 4">TWF106</strain>
    </source>
</reference>
<evidence type="ECO:0000256" key="2">
    <source>
        <dbReference type="SAM" id="Phobius"/>
    </source>
</evidence>
<evidence type="ECO:0000313" key="3">
    <source>
        <dbReference type="EMBL" id="KAF3220437.1"/>
    </source>
</evidence>
<organism evidence="3 4">
    <name type="scientific">Orbilia oligospora</name>
    <name type="common">Nematode-trapping fungus</name>
    <name type="synonym">Arthrobotrys oligospora</name>
    <dbReference type="NCBI Taxonomy" id="2813651"/>
    <lineage>
        <taxon>Eukaryota</taxon>
        <taxon>Fungi</taxon>
        <taxon>Dikarya</taxon>
        <taxon>Ascomycota</taxon>
        <taxon>Pezizomycotina</taxon>
        <taxon>Orbiliomycetes</taxon>
        <taxon>Orbiliales</taxon>
        <taxon>Orbiliaceae</taxon>
        <taxon>Orbilia</taxon>
    </lineage>
</organism>
<protein>
    <submittedName>
        <fullName evidence="3">Uncharacterized protein</fullName>
    </submittedName>
</protein>
<dbReference type="AlphaFoldDB" id="A0A7C8QNV8"/>
<accession>A0A7C8QNV8</accession>
<dbReference type="Proteomes" id="UP000472727">
    <property type="component" value="Unassembled WGS sequence"/>
</dbReference>
<keyword evidence="2" id="KW-0472">Membrane</keyword>
<proteinExistence type="predicted"/>
<name>A0A7C8QNV8_ORBOL</name>